<comment type="caution">
    <text evidence="1">The sequence shown here is derived from an EMBL/GenBank/DDBJ whole genome shotgun (WGS) entry which is preliminary data.</text>
</comment>
<accession>A0A1B9F6J1</accession>
<proteinExistence type="predicted"/>
<evidence type="ECO:0000313" key="2">
    <source>
        <dbReference type="Proteomes" id="UP000093080"/>
    </source>
</evidence>
<organism evidence="1 2">
    <name type="scientific">Dissulfuribacter thermophilus</name>
    <dbReference type="NCBI Taxonomy" id="1156395"/>
    <lineage>
        <taxon>Bacteria</taxon>
        <taxon>Pseudomonadati</taxon>
        <taxon>Thermodesulfobacteriota</taxon>
        <taxon>Dissulfuribacteria</taxon>
        <taxon>Dissulfuribacterales</taxon>
        <taxon>Dissulfuribacteraceae</taxon>
        <taxon>Dissulfuribacter</taxon>
    </lineage>
</organism>
<reference evidence="1 2" key="1">
    <citation type="submission" date="2016-06" db="EMBL/GenBank/DDBJ databases">
        <title>Respiratory ammonification of nitrate coupled to the oxidation of elemental sulfur in deep-sea autotrophic thermophilic bacteria.</title>
        <authorList>
            <person name="Slobodkina G.B."/>
            <person name="Mardanov A.V."/>
            <person name="Ravin N.V."/>
            <person name="Frolova A.A."/>
            <person name="Viryasiv M.B."/>
            <person name="Chernyh N.A."/>
            <person name="Bonch-Osmolovskaya E.A."/>
            <person name="Slobodkin A.I."/>
        </authorList>
    </citation>
    <scope>NUCLEOTIDE SEQUENCE [LARGE SCALE GENOMIC DNA]</scope>
    <source>
        <strain evidence="1 2">S69</strain>
    </source>
</reference>
<keyword evidence="2" id="KW-1185">Reference proteome</keyword>
<evidence type="ECO:0000313" key="1">
    <source>
        <dbReference type="EMBL" id="OCC15520.1"/>
    </source>
</evidence>
<gene>
    <name evidence="1" type="ORF">DBT_0871</name>
</gene>
<name>A0A1B9F6J1_9BACT</name>
<dbReference type="AlphaFoldDB" id="A0A1B9F6J1"/>
<dbReference type="EMBL" id="MAGO01000004">
    <property type="protein sequence ID" value="OCC15520.1"/>
    <property type="molecule type" value="Genomic_DNA"/>
</dbReference>
<protein>
    <submittedName>
        <fullName evidence="1">Uncharacterized protein</fullName>
    </submittedName>
</protein>
<sequence>MKFWISDLFFKHNVKKEIHLKESRNLVMTNLPLFLDLIDSVFAIQITMLKESEDTSHIFKLVEADEDQDKIILLFDRTGPDFIKKDGAPDFEDFKESDFLILCYDVLHDSAKKLNCNTILEDKAIKLEVPRKASDTEV</sequence>
<dbReference type="Proteomes" id="UP000093080">
    <property type="component" value="Unassembled WGS sequence"/>
</dbReference>